<dbReference type="CDD" id="cd11029">
    <property type="entry name" value="CYP107-like"/>
    <property type="match status" value="1"/>
</dbReference>
<dbReference type="Pfam" id="PF00067">
    <property type="entry name" value="p450"/>
    <property type="match status" value="1"/>
</dbReference>
<dbReference type="InterPro" id="IPR036396">
    <property type="entry name" value="Cyt_P450_sf"/>
</dbReference>
<dbReference type="GO" id="GO:0016705">
    <property type="term" value="F:oxidoreductase activity, acting on paired donors, with incorporation or reduction of molecular oxygen"/>
    <property type="evidence" value="ECO:0007669"/>
    <property type="project" value="InterPro"/>
</dbReference>
<proteinExistence type="inferred from homology"/>
<dbReference type="PRINTS" id="PR00359">
    <property type="entry name" value="BP450"/>
</dbReference>
<keyword evidence="4" id="KW-0560">Oxidoreductase</keyword>
<evidence type="ECO:0000313" key="8">
    <source>
        <dbReference type="Proteomes" id="UP000288351"/>
    </source>
</evidence>
<dbReference type="PANTHER" id="PTHR46696:SF1">
    <property type="entry name" value="CYTOCHROME P450 YJIB-RELATED"/>
    <property type="match status" value="1"/>
</dbReference>
<comment type="similarity">
    <text evidence="1">Belongs to the cytochrome P450 family.</text>
</comment>
<dbReference type="Proteomes" id="UP000288351">
    <property type="component" value="Unassembled WGS sequence"/>
</dbReference>
<dbReference type="InterPro" id="IPR001128">
    <property type="entry name" value="Cyt_P450"/>
</dbReference>
<dbReference type="GO" id="GO:0004497">
    <property type="term" value="F:monooxygenase activity"/>
    <property type="evidence" value="ECO:0007669"/>
    <property type="project" value="UniProtKB-KW"/>
</dbReference>
<keyword evidence="3" id="KW-0479">Metal-binding</keyword>
<name>A0A401QRZ3_STRNR</name>
<dbReference type="InterPro" id="IPR002397">
    <property type="entry name" value="Cyt_P450_B"/>
</dbReference>
<evidence type="ECO:0000256" key="5">
    <source>
        <dbReference type="ARBA" id="ARBA00023004"/>
    </source>
</evidence>
<evidence type="ECO:0000256" key="1">
    <source>
        <dbReference type="ARBA" id="ARBA00010617"/>
    </source>
</evidence>
<organism evidence="7 8">
    <name type="scientific">Streptomyces noursei</name>
    <name type="common">Streptomyces albulus</name>
    <dbReference type="NCBI Taxonomy" id="1971"/>
    <lineage>
        <taxon>Bacteria</taxon>
        <taxon>Bacillati</taxon>
        <taxon>Actinomycetota</taxon>
        <taxon>Actinomycetes</taxon>
        <taxon>Kitasatosporales</taxon>
        <taxon>Streptomycetaceae</taxon>
        <taxon>Streptomyces</taxon>
    </lineage>
</organism>
<dbReference type="Gene3D" id="1.10.630.10">
    <property type="entry name" value="Cytochrome P450"/>
    <property type="match status" value="1"/>
</dbReference>
<dbReference type="SUPFAM" id="SSF48264">
    <property type="entry name" value="Cytochrome P450"/>
    <property type="match status" value="1"/>
</dbReference>
<evidence type="ECO:0000256" key="3">
    <source>
        <dbReference type="ARBA" id="ARBA00022723"/>
    </source>
</evidence>
<evidence type="ECO:0000313" key="7">
    <source>
        <dbReference type="EMBL" id="GCB88082.1"/>
    </source>
</evidence>
<comment type="caution">
    <text evidence="7">The sequence shown here is derived from an EMBL/GenBank/DDBJ whole genome shotgun (WGS) entry which is preliminary data.</text>
</comment>
<evidence type="ECO:0000256" key="4">
    <source>
        <dbReference type="ARBA" id="ARBA00023002"/>
    </source>
</evidence>
<protein>
    <submittedName>
        <fullName evidence="7">Cytochrome P450 hydroxylase</fullName>
    </submittedName>
</protein>
<reference evidence="7 8" key="1">
    <citation type="journal article" date="2019" name="Microbiol. Resour. Announc.">
        <title>Draft Genome Sequence of the Most Traditional epsilon-Poly-l-Lysine Producer, Streptomyces albulus NBRC14147.</title>
        <authorList>
            <person name="Yamanaka K."/>
            <person name="Hamano Y."/>
        </authorList>
    </citation>
    <scope>NUCLEOTIDE SEQUENCE [LARGE SCALE GENOMIC DNA]</scope>
    <source>
        <strain evidence="7 8">NBRC 14147</strain>
    </source>
</reference>
<dbReference type="PANTHER" id="PTHR46696">
    <property type="entry name" value="P450, PUTATIVE (EUROFUNG)-RELATED"/>
    <property type="match status" value="1"/>
</dbReference>
<evidence type="ECO:0000256" key="2">
    <source>
        <dbReference type="ARBA" id="ARBA00022617"/>
    </source>
</evidence>
<dbReference type="EMBL" id="BHXC01000006">
    <property type="protein sequence ID" value="GCB88082.1"/>
    <property type="molecule type" value="Genomic_DNA"/>
</dbReference>
<accession>A0A401QRZ3</accession>
<dbReference type="GO" id="GO:0020037">
    <property type="term" value="F:heme binding"/>
    <property type="evidence" value="ECO:0007669"/>
    <property type="project" value="InterPro"/>
</dbReference>
<gene>
    <name evidence="7" type="ORF">SALB_00751</name>
</gene>
<keyword evidence="5" id="KW-0408">Iron</keyword>
<dbReference type="RefSeq" id="WP_016576767.1">
    <property type="nucleotide sequence ID" value="NZ_BHXC01000006.1"/>
</dbReference>
<dbReference type="GO" id="GO:0005506">
    <property type="term" value="F:iron ion binding"/>
    <property type="evidence" value="ECO:0007669"/>
    <property type="project" value="InterPro"/>
</dbReference>
<keyword evidence="2" id="KW-0349">Heme</keyword>
<dbReference type="AlphaFoldDB" id="A0A401QRZ3"/>
<sequence length="397" mass="44761">MIDQRGLLKPFRPEFFANPYAAYARLREDSPVCRVELPDGTPAWLVLREADVRSALADTRLSVDRSCSRNSGYKGFSLPPALDANLLNLDGDTHIRLRRLVMRAFTYRRIGDMRNDVIKAAERLSDKLDSSSTCDLVTDFATPLPLQVIGDMFDVPEEHRRPFAAWVGTMFALERPQQVRDSIDNIHQFLLRLVAERRREPGQDLLSALIAARDDHDRLTEDELVSLAFLLLSAGVQNVQHLISNGIHTLLQHPEQLAELRSEPSLLTSAVEELMRFAHPNQMSIRRFPTEPVQLGGVTIPAGDTVMLCVASANRDPARYPDPDTFDIRREDKSHLALGHGVHFCLGASLARMETEATIGTLLRRFPNLSYAAPVEELQWRSTFRSRSLKALPLRLK</sequence>
<evidence type="ECO:0000256" key="6">
    <source>
        <dbReference type="ARBA" id="ARBA00023033"/>
    </source>
</evidence>
<dbReference type="FunFam" id="1.10.630.10:FF:000018">
    <property type="entry name" value="Cytochrome P450 monooxygenase"/>
    <property type="match status" value="1"/>
</dbReference>
<keyword evidence="6" id="KW-0503">Monooxygenase</keyword>